<gene>
    <name evidence="2" type="ORF">BCR43DRAFT_518978</name>
</gene>
<sequence>MRSLLFLIATVVTYLAGAVLGQASPSAAGQTSADQAAAPLADGNSDRTGPASRINLAGSGAYAYAEAQAAAIAQALGGPAAHCFLEFFSHTKSAKTIMRSILFLVATAVTYLSGAVLGQASPSAADQTAADQAAAPLTDGNSGRTGLASRINLAGNAAYGYSRVLGSAAAQVLGGLRFARGGSSS</sequence>
<evidence type="ECO:0000256" key="1">
    <source>
        <dbReference type="SAM" id="SignalP"/>
    </source>
</evidence>
<dbReference type="InParanoid" id="A0A1X2H0C4"/>
<organism evidence="2 3">
    <name type="scientific">Syncephalastrum racemosum</name>
    <name type="common">Filamentous fungus</name>
    <dbReference type="NCBI Taxonomy" id="13706"/>
    <lineage>
        <taxon>Eukaryota</taxon>
        <taxon>Fungi</taxon>
        <taxon>Fungi incertae sedis</taxon>
        <taxon>Mucoromycota</taxon>
        <taxon>Mucoromycotina</taxon>
        <taxon>Mucoromycetes</taxon>
        <taxon>Mucorales</taxon>
        <taxon>Syncephalastraceae</taxon>
        <taxon>Syncephalastrum</taxon>
    </lineage>
</organism>
<protein>
    <submittedName>
        <fullName evidence="2">Uncharacterized protein</fullName>
    </submittedName>
</protein>
<reference evidence="2 3" key="1">
    <citation type="submission" date="2016-07" db="EMBL/GenBank/DDBJ databases">
        <title>Pervasive Adenine N6-methylation of Active Genes in Fungi.</title>
        <authorList>
            <consortium name="DOE Joint Genome Institute"/>
            <person name="Mondo S.J."/>
            <person name="Dannebaum R.O."/>
            <person name="Kuo R.C."/>
            <person name="Labutti K."/>
            <person name="Haridas S."/>
            <person name="Kuo A."/>
            <person name="Salamov A."/>
            <person name="Ahrendt S.R."/>
            <person name="Lipzen A."/>
            <person name="Sullivan W."/>
            <person name="Andreopoulos W.B."/>
            <person name="Clum A."/>
            <person name="Lindquist E."/>
            <person name="Daum C."/>
            <person name="Ramamoorthy G.K."/>
            <person name="Gryganskyi A."/>
            <person name="Culley D."/>
            <person name="Magnuson J.K."/>
            <person name="James T.Y."/>
            <person name="O'Malley M.A."/>
            <person name="Stajich J.E."/>
            <person name="Spatafora J.W."/>
            <person name="Visel A."/>
            <person name="Grigoriev I.V."/>
        </authorList>
    </citation>
    <scope>NUCLEOTIDE SEQUENCE [LARGE SCALE GENOMIC DNA]</scope>
    <source>
        <strain evidence="2 3">NRRL 2496</strain>
    </source>
</reference>
<keyword evidence="3" id="KW-1185">Reference proteome</keyword>
<comment type="caution">
    <text evidence="2">The sequence shown here is derived from an EMBL/GenBank/DDBJ whole genome shotgun (WGS) entry which is preliminary data.</text>
</comment>
<dbReference type="AlphaFoldDB" id="A0A1X2H0C4"/>
<accession>A0A1X2H0C4</accession>
<evidence type="ECO:0000313" key="3">
    <source>
        <dbReference type="Proteomes" id="UP000242180"/>
    </source>
</evidence>
<dbReference type="EMBL" id="MCGN01000012">
    <property type="protein sequence ID" value="ORY90510.1"/>
    <property type="molecule type" value="Genomic_DNA"/>
</dbReference>
<evidence type="ECO:0000313" key="2">
    <source>
        <dbReference type="EMBL" id="ORY90510.1"/>
    </source>
</evidence>
<keyword evidence="1" id="KW-0732">Signal</keyword>
<proteinExistence type="predicted"/>
<dbReference type="Proteomes" id="UP000242180">
    <property type="component" value="Unassembled WGS sequence"/>
</dbReference>
<feature type="chain" id="PRO_5012349179" evidence="1">
    <location>
        <begin position="22"/>
        <end position="185"/>
    </location>
</feature>
<name>A0A1X2H0C4_SYNRA</name>
<feature type="signal peptide" evidence="1">
    <location>
        <begin position="1"/>
        <end position="21"/>
    </location>
</feature>